<reference evidence="1 2" key="1">
    <citation type="journal article" date="2021" name="BMC Biol.">
        <title>Horizontally acquired antibacterial genes associated with adaptive radiation of ladybird beetles.</title>
        <authorList>
            <person name="Li H.S."/>
            <person name="Tang X.F."/>
            <person name="Huang Y.H."/>
            <person name="Xu Z.Y."/>
            <person name="Chen M.L."/>
            <person name="Du X.Y."/>
            <person name="Qiu B.Y."/>
            <person name="Chen P.T."/>
            <person name="Zhang W."/>
            <person name="Slipinski A."/>
            <person name="Escalona H.E."/>
            <person name="Waterhouse R.M."/>
            <person name="Zwick A."/>
            <person name="Pang H."/>
        </authorList>
    </citation>
    <scope>NUCLEOTIDE SEQUENCE [LARGE SCALE GENOMIC DNA]</scope>
    <source>
        <strain evidence="1">SYSU2018</strain>
    </source>
</reference>
<dbReference type="AlphaFoldDB" id="A0ABD2NAT8"/>
<organism evidence="1 2">
    <name type="scientific">Cryptolaemus montrouzieri</name>
    <dbReference type="NCBI Taxonomy" id="559131"/>
    <lineage>
        <taxon>Eukaryota</taxon>
        <taxon>Metazoa</taxon>
        <taxon>Ecdysozoa</taxon>
        <taxon>Arthropoda</taxon>
        <taxon>Hexapoda</taxon>
        <taxon>Insecta</taxon>
        <taxon>Pterygota</taxon>
        <taxon>Neoptera</taxon>
        <taxon>Endopterygota</taxon>
        <taxon>Coleoptera</taxon>
        <taxon>Polyphaga</taxon>
        <taxon>Cucujiformia</taxon>
        <taxon>Coccinelloidea</taxon>
        <taxon>Coccinellidae</taxon>
        <taxon>Scymninae</taxon>
        <taxon>Scymnini</taxon>
        <taxon>Cryptolaemus</taxon>
    </lineage>
</organism>
<comment type="caution">
    <text evidence="1">The sequence shown here is derived from an EMBL/GenBank/DDBJ whole genome shotgun (WGS) entry which is preliminary data.</text>
</comment>
<dbReference type="EMBL" id="JABFTP020000083">
    <property type="protein sequence ID" value="KAL3275724.1"/>
    <property type="molecule type" value="Genomic_DNA"/>
</dbReference>
<evidence type="ECO:0000313" key="2">
    <source>
        <dbReference type="Proteomes" id="UP001516400"/>
    </source>
</evidence>
<sequence length="58" mass="6572">MKSSENTFNDCPPIKDEVNRVNKDLKDSEASGIENPMSNYPGNLRKGEDVWRLENMSA</sequence>
<feature type="non-terminal residue" evidence="1">
    <location>
        <position position="58"/>
    </location>
</feature>
<proteinExistence type="predicted"/>
<dbReference type="Proteomes" id="UP001516400">
    <property type="component" value="Unassembled WGS sequence"/>
</dbReference>
<gene>
    <name evidence="1" type="ORF">HHI36_020472</name>
</gene>
<evidence type="ECO:0000313" key="1">
    <source>
        <dbReference type="EMBL" id="KAL3275724.1"/>
    </source>
</evidence>
<protein>
    <submittedName>
        <fullName evidence="1">Uncharacterized protein</fullName>
    </submittedName>
</protein>
<name>A0ABD2NAT8_9CUCU</name>
<accession>A0ABD2NAT8</accession>
<keyword evidence="2" id="KW-1185">Reference proteome</keyword>